<keyword evidence="5 8" id="KW-0812">Transmembrane</keyword>
<evidence type="ECO:0000256" key="8">
    <source>
        <dbReference type="HAMAP-Rule" id="MF_01937"/>
    </source>
</evidence>
<keyword evidence="3 8" id="KW-1003">Cell membrane</keyword>
<feature type="transmembrane region" description="Helical" evidence="8">
    <location>
        <begin position="261"/>
        <end position="280"/>
    </location>
</feature>
<dbReference type="Gene3D" id="1.10.357.140">
    <property type="entry name" value="UbiA prenyltransferase"/>
    <property type="match status" value="1"/>
</dbReference>
<dbReference type="PANTHER" id="PTHR13929">
    <property type="entry name" value="1,4-DIHYDROXY-2-NAPHTHOATE OCTAPRENYLTRANSFERASE"/>
    <property type="match status" value="1"/>
</dbReference>
<evidence type="ECO:0000313" key="11">
    <source>
        <dbReference type="Proteomes" id="UP001209755"/>
    </source>
</evidence>
<accession>A0ABT3HBH2</accession>
<proteinExistence type="inferred from homology"/>
<evidence type="ECO:0000256" key="3">
    <source>
        <dbReference type="ARBA" id="ARBA00022475"/>
    </source>
</evidence>
<evidence type="ECO:0000256" key="5">
    <source>
        <dbReference type="ARBA" id="ARBA00022692"/>
    </source>
</evidence>
<evidence type="ECO:0000256" key="4">
    <source>
        <dbReference type="ARBA" id="ARBA00022679"/>
    </source>
</evidence>
<evidence type="ECO:0000256" key="7">
    <source>
        <dbReference type="ARBA" id="ARBA00023136"/>
    </source>
</evidence>
<dbReference type="InterPro" id="IPR026046">
    <property type="entry name" value="UBIAD1"/>
</dbReference>
<feature type="transmembrane region" description="Helical" evidence="8">
    <location>
        <begin position="58"/>
        <end position="80"/>
    </location>
</feature>
<comment type="similarity">
    <text evidence="8">Belongs to the MenA family. Type 1 subfamily.</text>
</comment>
<sequence length="315" mass="32931">MTIDEHGFTDPYDAARARSFGSSLLNILLMAIRPQTLVLSVVPVMAGSYWAWATHATVSSAVVICAIIASSAIQIGTNLWNDVKDGMRGQDGSGRLGPPRMTALGLASPKTLRLWAYAAFGTAIACGLVLVAIGGWPIVVIGVVSIACGLAYSAGPRPISFSPHGELFVLVFFGIVAVAGTYYLHTGLVSASAIGLGAIVGLPAAAVLLVNNHRDRISDAKAGRRTLAIVVGRKGTHLLYGAMMVLSVVGAALFLQPHDWVGWLAIAVPMVVAVWFSIGFRKEPVSPKLNAYLGRTGSFQLLLAVSIAVAVGFPN</sequence>
<dbReference type="PIRSF" id="PIRSF005355">
    <property type="entry name" value="UBIAD1"/>
    <property type="match status" value="1"/>
</dbReference>
<dbReference type="EC" id="2.5.1.74" evidence="8 9"/>
<evidence type="ECO:0000256" key="2">
    <source>
        <dbReference type="ARBA" id="ARBA00022428"/>
    </source>
</evidence>
<feature type="transmembrane region" description="Helical" evidence="8">
    <location>
        <begin position="191"/>
        <end position="211"/>
    </location>
</feature>
<comment type="function">
    <text evidence="8">Conversion of 1,4-dihydroxy-2-naphthoate (DHNA) to demethylmenaquinone (DMK).</text>
</comment>
<comment type="pathway">
    <text evidence="8">Quinol/quinone metabolism; menaquinone biosynthesis; menaquinol from 1,4-dihydroxy-2-naphthoate: step 1/2.</text>
</comment>
<comment type="catalytic activity">
    <reaction evidence="8">
        <text>an all-trans-polyprenyl diphosphate + 1,4-dihydroxy-2-naphthoate + H(+) = a 2-demethylmenaquinol + CO2 + diphosphate</text>
        <dbReference type="Rhea" id="RHEA:26478"/>
        <dbReference type="Rhea" id="RHEA-COMP:9563"/>
        <dbReference type="Rhea" id="RHEA-COMP:9564"/>
        <dbReference type="ChEBI" id="CHEBI:11173"/>
        <dbReference type="ChEBI" id="CHEBI:15378"/>
        <dbReference type="ChEBI" id="CHEBI:16526"/>
        <dbReference type="ChEBI" id="CHEBI:33019"/>
        <dbReference type="ChEBI" id="CHEBI:55437"/>
        <dbReference type="ChEBI" id="CHEBI:58914"/>
        <dbReference type="EC" id="2.5.1.74"/>
    </reaction>
</comment>
<dbReference type="Proteomes" id="UP001209755">
    <property type="component" value="Unassembled WGS sequence"/>
</dbReference>
<dbReference type="InterPro" id="IPR044878">
    <property type="entry name" value="UbiA_sf"/>
</dbReference>
<feature type="transmembrane region" description="Helical" evidence="8">
    <location>
        <begin position="138"/>
        <end position="155"/>
    </location>
</feature>
<evidence type="ECO:0000256" key="6">
    <source>
        <dbReference type="ARBA" id="ARBA00022989"/>
    </source>
</evidence>
<comment type="subcellular location">
    <subcellularLocation>
        <location evidence="8">Cell membrane</location>
        <topology evidence="8">Multi-pass membrane protein</topology>
    </subcellularLocation>
    <subcellularLocation>
        <location evidence="1">Membrane</location>
        <topology evidence="1">Multi-pass membrane protein</topology>
    </subcellularLocation>
</comment>
<feature type="transmembrane region" description="Helical" evidence="8">
    <location>
        <begin position="292"/>
        <end position="313"/>
    </location>
</feature>
<dbReference type="InterPro" id="IPR000537">
    <property type="entry name" value="UbiA_prenyltransferase"/>
</dbReference>
<comment type="caution">
    <text evidence="10">The sequence shown here is derived from an EMBL/GenBank/DDBJ whole genome shotgun (WGS) entry which is preliminary data.</text>
</comment>
<keyword evidence="7 8" id="KW-0472">Membrane</keyword>
<dbReference type="InterPro" id="IPR004657">
    <property type="entry name" value="MenA"/>
</dbReference>
<keyword evidence="6 8" id="KW-1133">Transmembrane helix</keyword>
<evidence type="ECO:0000313" key="10">
    <source>
        <dbReference type="EMBL" id="MCW2307752.1"/>
    </source>
</evidence>
<reference evidence="11" key="1">
    <citation type="submission" date="2023-07" db="EMBL/GenBank/DDBJ databases">
        <title>Genome sequencing of Purple Non-Sulfur Bacteria from various extreme environments.</title>
        <authorList>
            <person name="Mayer M."/>
        </authorList>
    </citation>
    <scope>NUCLEOTIDE SEQUENCE [LARGE SCALE GENOMIC DNA]</scope>
    <source>
        <strain evidence="11">DSM 17935</strain>
    </source>
</reference>
<feature type="transmembrane region" description="Helical" evidence="8">
    <location>
        <begin position="238"/>
        <end position="255"/>
    </location>
</feature>
<keyword evidence="11" id="KW-1185">Reference proteome</keyword>
<dbReference type="PANTHER" id="PTHR13929:SF0">
    <property type="entry name" value="UBIA PRENYLTRANSFERASE DOMAIN-CONTAINING PROTEIN 1"/>
    <property type="match status" value="1"/>
</dbReference>
<feature type="transmembrane region" description="Helical" evidence="8">
    <location>
        <begin position="114"/>
        <end position="132"/>
    </location>
</feature>
<dbReference type="GO" id="GO:0046428">
    <property type="term" value="F:1,4-dihydroxy-2-naphthoate polyprenyltransferase activity"/>
    <property type="evidence" value="ECO:0007669"/>
    <property type="project" value="UniProtKB-EC"/>
</dbReference>
<dbReference type="Pfam" id="PF01040">
    <property type="entry name" value="UbiA"/>
    <property type="match status" value="1"/>
</dbReference>
<dbReference type="CDD" id="cd13962">
    <property type="entry name" value="PT_UbiA_UBIAD1"/>
    <property type="match status" value="1"/>
</dbReference>
<evidence type="ECO:0000256" key="1">
    <source>
        <dbReference type="ARBA" id="ARBA00004141"/>
    </source>
</evidence>
<feature type="transmembrane region" description="Helical" evidence="8">
    <location>
        <begin position="167"/>
        <end position="185"/>
    </location>
</feature>
<feature type="transmembrane region" description="Helical" evidence="8">
    <location>
        <begin position="24"/>
        <end position="52"/>
    </location>
</feature>
<dbReference type="RefSeq" id="WP_264601391.1">
    <property type="nucleotide sequence ID" value="NZ_JAOQNS010000005.1"/>
</dbReference>
<gene>
    <name evidence="8" type="primary">menA</name>
    <name evidence="10" type="ORF">M2319_002089</name>
</gene>
<keyword evidence="2 8" id="KW-0474">Menaquinone biosynthesis</keyword>
<organism evidence="10 11">
    <name type="scientific">Rhodobium gokarnense</name>
    <dbReference type="NCBI Taxonomy" id="364296"/>
    <lineage>
        <taxon>Bacteria</taxon>
        <taxon>Pseudomonadati</taxon>
        <taxon>Pseudomonadota</taxon>
        <taxon>Alphaproteobacteria</taxon>
        <taxon>Hyphomicrobiales</taxon>
        <taxon>Rhodobiaceae</taxon>
        <taxon>Rhodobium</taxon>
    </lineage>
</organism>
<dbReference type="NCBIfam" id="TIGR00751">
    <property type="entry name" value="menA"/>
    <property type="match status" value="1"/>
</dbReference>
<name>A0ABT3HBH2_9HYPH</name>
<keyword evidence="4 8" id="KW-0808">Transferase</keyword>
<dbReference type="HAMAP" id="MF_01937">
    <property type="entry name" value="MenA_1"/>
    <property type="match status" value="1"/>
</dbReference>
<dbReference type="EMBL" id="JAOQNS010000005">
    <property type="protein sequence ID" value="MCW2307752.1"/>
    <property type="molecule type" value="Genomic_DNA"/>
</dbReference>
<protein>
    <recommendedName>
        <fullName evidence="8 9">1,4-dihydroxy-2-naphthoate octaprenyltransferase</fullName>
        <shortName evidence="8">DHNA-octaprenyltransferase</shortName>
        <ecNumber evidence="8 9">2.5.1.74</ecNumber>
    </recommendedName>
</protein>
<evidence type="ECO:0000256" key="9">
    <source>
        <dbReference type="NCBIfam" id="TIGR00751"/>
    </source>
</evidence>